<protein>
    <recommendedName>
        <fullName evidence="4">DUF3179 domain-containing protein</fullName>
    </recommendedName>
</protein>
<evidence type="ECO:0008006" key="4">
    <source>
        <dbReference type="Google" id="ProtNLM"/>
    </source>
</evidence>
<gene>
    <name evidence="2" type="ORF">DPQ33_01210</name>
</gene>
<proteinExistence type="predicted"/>
<reference evidence="2 3" key="1">
    <citation type="submission" date="2018-06" db="EMBL/GenBank/DDBJ databases">
        <title>Complete genome of Desulfovibrio indonesiensis P37SLT.</title>
        <authorList>
            <person name="Crispim J.S."/>
            <person name="Vidigal P.M.P."/>
            <person name="Silva L.C.F."/>
            <person name="Laguardia C.N."/>
            <person name="Araujo L.C."/>
            <person name="Dias R.S."/>
            <person name="Sousa M.P."/>
            <person name="Paula S.O."/>
            <person name="Silva C."/>
        </authorList>
    </citation>
    <scope>NUCLEOTIDE SEQUENCE [LARGE SCALE GENOMIC DNA]</scope>
    <source>
        <strain evidence="2 3">P37SLT</strain>
    </source>
</reference>
<dbReference type="EMBL" id="QMIE01000001">
    <property type="protein sequence ID" value="TVM19878.1"/>
    <property type="molecule type" value="Genomic_DNA"/>
</dbReference>
<feature type="region of interest" description="Disordered" evidence="1">
    <location>
        <begin position="427"/>
        <end position="479"/>
    </location>
</feature>
<organism evidence="2 3">
    <name type="scientific">Oceanidesulfovibrio indonesiensis</name>
    <dbReference type="NCBI Taxonomy" id="54767"/>
    <lineage>
        <taxon>Bacteria</taxon>
        <taxon>Pseudomonadati</taxon>
        <taxon>Thermodesulfobacteriota</taxon>
        <taxon>Desulfovibrionia</taxon>
        <taxon>Desulfovibrionales</taxon>
        <taxon>Desulfovibrionaceae</taxon>
        <taxon>Oceanidesulfovibrio</taxon>
    </lineage>
</organism>
<sequence length="479" mass="53619">MTSVFTDRFPWLKANAAKTEAHILALYAIRLMGHRMRTMPNPICLALLACLFLLAGAATAFCQDGALPDNDPETMDAGPSEAYFAELRDLIHETGLGPNSIPPINAPNFISVPDAALGMDDSEHVFVLDYGNPDGVTRIYPRQVLVWHVVVNEVLGEGKNARRRSVTYCPVTGCVRGYAGRIDRFDTPFGTLGSLLNGNHLLFDYSTNSVWPQLTGLAIGGPLQGRKLESFPLVWTTWRRARLKYPDAQVLSRATGHRRNYGEDPYGSYNRPDTYYQDERVLHPLASYDDQLPPKTRILGLQLDNLNVAVVRDSLRRPRAANFDAGVTPVVSIWDDELDAPRLFDRRVGNYLLHFVHRDGVYRDVETGTRWHPDGRAVEGRLAGNRLALLDSFDVMWFAWTAFYPDAALFSWQEALEAKRRAEAEFSPVEQVEPPDPTFEKPQTEVAPSLPNVNRPQLPKDIPPSIITPDMEIGPEEGL</sequence>
<keyword evidence="3" id="KW-1185">Reference proteome</keyword>
<dbReference type="OrthoDB" id="9806357at2"/>
<accession>A0A7M3MJY7</accession>
<dbReference type="AlphaFoldDB" id="A0A7M3MJY7"/>
<comment type="caution">
    <text evidence="2">The sequence shown here is derived from an EMBL/GenBank/DDBJ whole genome shotgun (WGS) entry which is preliminary data.</text>
</comment>
<evidence type="ECO:0000313" key="2">
    <source>
        <dbReference type="EMBL" id="TVM19878.1"/>
    </source>
</evidence>
<dbReference type="InterPro" id="IPR021516">
    <property type="entry name" value="DUF3179"/>
</dbReference>
<evidence type="ECO:0000313" key="3">
    <source>
        <dbReference type="Proteomes" id="UP000448292"/>
    </source>
</evidence>
<dbReference type="Proteomes" id="UP000448292">
    <property type="component" value="Unassembled WGS sequence"/>
</dbReference>
<dbReference type="Pfam" id="PF11376">
    <property type="entry name" value="DUF3179"/>
    <property type="match status" value="1"/>
</dbReference>
<evidence type="ECO:0000256" key="1">
    <source>
        <dbReference type="SAM" id="MobiDB-lite"/>
    </source>
</evidence>
<name>A0A7M3MJY7_9BACT</name>